<dbReference type="NCBIfam" id="TIGR00225">
    <property type="entry name" value="prc"/>
    <property type="match status" value="1"/>
</dbReference>
<evidence type="ECO:0000259" key="7">
    <source>
        <dbReference type="PROSITE" id="PS50106"/>
    </source>
</evidence>
<dbReference type="Pfam" id="PF11818">
    <property type="entry name" value="DUF3340"/>
    <property type="match status" value="1"/>
</dbReference>
<feature type="region of interest" description="Disordered" evidence="6">
    <location>
        <begin position="654"/>
        <end position="680"/>
    </location>
</feature>
<dbReference type="Gene3D" id="3.90.226.10">
    <property type="entry name" value="2-enoyl-CoA Hydratase, Chain A, domain 1"/>
    <property type="match status" value="1"/>
</dbReference>
<keyword evidence="9" id="KW-1185">Reference proteome</keyword>
<dbReference type="GO" id="GO:0008233">
    <property type="term" value="F:peptidase activity"/>
    <property type="evidence" value="ECO:0007669"/>
    <property type="project" value="UniProtKB-KW"/>
</dbReference>
<organism evidence="8 9">
    <name type="scientific">Desulfofustis limnaeus</name>
    <dbReference type="NCBI Taxonomy" id="2740163"/>
    <lineage>
        <taxon>Bacteria</taxon>
        <taxon>Pseudomonadati</taxon>
        <taxon>Thermodesulfobacteriota</taxon>
        <taxon>Desulfobulbia</taxon>
        <taxon>Desulfobulbales</taxon>
        <taxon>Desulfocapsaceae</taxon>
        <taxon>Desulfofustis</taxon>
    </lineage>
</organism>
<evidence type="ECO:0000256" key="4">
    <source>
        <dbReference type="ARBA" id="ARBA00022825"/>
    </source>
</evidence>
<feature type="compositionally biased region" description="Basic and acidic residues" evidence="6">
    <location>
        <begin position="654"/>
        <end position="671"/>
    </location>
</feature>
<evidence type="ECO:0000313" key="9">
    <source>
        <dbReference type="Proteomes" id="UP000830055"/>
    </source>
</evidence>
<dbReference type="RefSeq" id="WP_284151425.1">
    <property type="nucleotide sequence ID" value="NZ_AP025516.1"/>
</dbReference>
<gene>
    <name evidence="8" type="ORF">DPPLL_24000</name>
</gene>
<dbReference type="CDD" id="cd07560">
    <property type="entry name" value="Peptidase_S41_CPP"/>
    <property type="match status" value="1"/>
</dbReference>
<keyword evidence="3 5" id="KW-0378">Hydrolase</keyword>
<dbReference type="InterPro" id="IPR036034">
    <property type="entry name" value="PDZ_sf"/>
</dbReference>
<dbReference type="SUPFAM" id="SSF52096">
    <property type="entry name" value="ClpP/crotonase"/>
    <property type="match status" value="1"/>
</dbReference>
<keyword evidence="2 5" id="KW-0645">Protease</keyword>
<dbReference type="PROSITE" id="PS50106">
    <property type="entry name" value="PDZ"/>
    <property type="match status" value="1"/>
</dbReference>
<dbReference type="InterPro" id="IPR029045">
    <property type="entry name" value="ClpP/crotonase-like_dom_sf"/>
</dbReference>
<protein>
    <submittedName>
        <fullName evidence="8">Tail-specific protease</fullName>
    </submittedName>
</protein>
<dbReference type="InterPro" id="IPR005151">
    <property type="entry name" value="Tail-specific_protease"/>
</dbReference>
<comment type="similarity">
    <text evidence="1 5">Belongs to the peptidase S41A family.</text>
</comment>
<accession>A0ABM7WAR1</accession>
<dbReference type="SMART" id="SM00228">
    <property type="entry name" value="PDZ"/>
    <property type="match status" value="1"/>
</dbReference>
<dbReference type="GO" id="GO:0006508">
    <property type="term" value="P:proteolysis"/>
    <property type="evidence" value="ECO:0007669"/>
    <property type="project" value="UniProtKB-KW"/>
</dbReference>
<evidence type="ECO:0000256" key="3">
    <source>
        <dbReference type="ARBA" id="ARBA00022801"/>
    </source>
</evidence>
<dbReference type="SUPFAM" id="SSF50156">
    <property type="entry name" value="PDZ domain-like"/>
    <property type="match status" value="1"/>
</dbReference>
<dbReference type="PANTHER" id="PTHR32060">
    <property type="entry name" value="TAIL-SPECIFIC PROTEASE"/>
    <property type="match status" value="1"/>
</dbReference>
<dbReference type="Proteomes" id="UP000830055">
    <property type="component" value="Chromosome"/>
</dbReference>
<dbReference type="InterPro" id="IPR004447">
    <property type="entry name" value="Peptidase_S41A"/>
</dbReference>
<dbReference type="Pfam" id="PF17804">
    <property type="entry name" value="TSP_NTD"/>
    <property type="match status" value="1"/>
</dbReference>
<dbReference type="EMBL" id="AP025516">
    <property type="protein sequence ID" value="BDD88035.1"/>
    <property type="molecule type" value="Genomic_DNA"/>
</dbReference>
<evidence type="ECO:0000256" key="1">
    <source>
        <dbReference type="ARBA" id="ARBA00009179"/>
    </source>
</evidence>
<proteinExistence type="inferred from homology"/>
<evidence type="ECO:0000313" key="8">
    <source>
        <dbReference type="EMBL" id="BDD88035.1"/>
    </source>
</evidence>
<dbReference type="Gene3D" id="2.30.42.10">
    <property type="match status" value="1"/>
</dbReference>
<evidence type="ECO:0000256" key="5">
    <source>
        <dbReference type="RuleBase" id="RU004404"/>
    </source>
</evidence>
<feature type="domain" description="PDZ" evidence="7">
    <location>
        <begin position="248"/>
        <end position="318"/>
    </location>
</feature>
<name>A0ABM7WAR1_9BACT</name>
<keyword evidence="4 5" id="KW-0720">Serine protease</keyword>
<dbReference type="SMART" id="SM00245">
    <property type="entry name" value="TSPc"/>
    <property type="match status" value="1"/>
</dbReference>
<dbReference type="Pfam" id="PF03572">
    <property type="entry name" value="Peptidase_S41"/>
    <property type="match status" value="1"/>
</dbReference>
<dbReference type="InterPro" id="IPR001478">
    <property type="entry name" value="PDZ"/>
</dbReference>
<evidence type="ECO:0000256" key="2">
    <source>
        <dbReference type="ARBA" id="ARBA00022670"/>
    </source>
</evidence>
<dbReference type="CDD" id="cd06782">
    <property type="entry name" value="cpPDZ_CPP-like"/>
    <property type="match status" value="1"/>
</dbReference>
<evidence type="ECO:0000256" key="6">
    <source>
        <dbReference type="SAM" id="MobiDB-lite"/>
    </source>
</evidence>
<dbReference type="InterPro" id="IPR020992">
    <property type="entry name" value="Tail_Prtase_C"/>
</dbReference>
<dbReference type="InterPro" id="IPR040573">
    <property type="entry name" value="TSP_N"/>
</dbReference>
<sequence>MKIRIYPLHLVVVLVSLLLLIVAGLATGGDQIGEKRNKLIGYMLGKQLPSIHFSDKEMNDQLSLAAFDLYLKQLDFQKRFLLREDVDELRAYADKIDDNLINGSIILPETGYVILNERVRQVEAMVETLMSGRLDPEEPETFESDPEKLDFCLDSRELEERWRLILTFQVLTRYLDLEEQQKSDGLSVDPEALWQESRERVKKRFANFFHRLHQETLQDHYDRYFNAVARAFDPHTNYMAPDSKEDFDIHMRGSLEGIGALLREEDGYIKVVRIIPGSASARQGRLQAEDIIQAVAEGEEEPVEITDMRLRDAVRLIRGPKGSEVRLTVRKSDGTKDIIPIVRDVVQIEETFVKHAVINAAGHRFGYIRIPSFYRDFENNGEQEQGRNSTDDTRNAIVELKNQGIEGIILDLRDNGGGSLVDAVDITGLFINSGPVVQVKNSYGLKRVLEDEDSTLDYGGPLVVLVNQFSASASEIVAAALQDYRRAVIVGGKHTHGKGTVQTIVDLNENIPLFHLRRYEDLGALKATIQKFYRVNGGSTQYRGVEPDIILPSLFQHLESGEQYLDYSLPWDQEEPAAYQSYADMVPDLATIVQRSRERVAASEGLRLIEEEAQRSALRSEQTVLTLDLDSMRSRREEERQARDRVGAHYQRLEEERQLVGEETGDDRLSDGQEEDAGDWLESLDTDPYIGEARMILRDLAVLPTP</sequence>
<reference evidence="8 9" key="1">
    <citation type="submission" date="2022-01" db="EMBL/GenBank/DDBJ databases">
        <title>Desulfofustis limnae sp. nov., a novel mesophilic sulfate-reducing bacterium isolated from marsh soil.</title>
        <authorList>
            <person name="Watanabe M."/>
            <person name="Takahashi A."/>
            <person name="Kojima H."/>
            <person name="Fukui M."/>
        </authorList>
    </citation>
    <scope>NUCLEOTIDE SEQUENCE [LARGE SCALE GENOMIC DNA]</scope>
    <source>
        <strain evidence="8 9">PPLL</strain>
    </source>
</reference>
<dbReference type="PANTHER" id="PTHR32060:SF22">
    <property type="entry name" value="CARBOXYL-TERMINAL-PROCESSING PEPTIDASE 3, CHLOROPLASTIC"/>
    <property type="match status" value="1"/>
</dbReference>